<dbReference type="EMBL" id="JAPDDP010000068">
    <property type="protein sequence ID" value="MDA0184135.1"/>
    <property type="molecule type" value="Genomic_DNA"/>
</dbReference>
<dbReference type="Proteomes" id="UP001147653">
    <property type="component" value="Unassembled WGS sequence"/>
</dbReference>
<evidence type="ECO:0000313" key="3">
    <source>
        <dbReference type="Proteomes" id="UP001147653"/>
    </source>
</evidence>
<dbReference type="RefSeq" id="WP_270028552.1">
    <property type="nucleotide sequence ID" value="NZ_JAPDDP010000068.1"/>
</dbReference>
<keyword evidence="3" id="KW-1185">Reference proteome</keyword>
<feature type="compositionally biased region" description="Low complexity" evidence="1">
    <location>
        <begin position="107"/>
        <end position="122"/>
    </location>
</feature>
<dbReference type="SUPFAM" id="SSF56112">
    <property type="entry name" value="Protein kinase-like (PK-like)"/>
    <property type="match status" value="1"/>
</dbReference>
<feature type="non-terminal residue" evidence="2">
    <location>
        <position position="129"/>
    </location>
</feature>
<keyword evidence="2" id="KW-0808">Transferase</keyword>
<organism evidence="2 3">
    <name type="scientific">Solirubrobacter phytolaccae</name>
    <dbReference type="NCBI Taxonomy" id="1404360"/>
    <lineage>
        <taxon>Bacteria</taxon>
        <taxon>Bacillati</taxon>
        <taxon>Actinomycetota</taxon>
        <taxon>Thermoleophilia</taxon>
        <taxon>Solirubrobacterales</taxon>
        <taxon>Solirubrobacteraceae</taxon>
        <taxon>Solirubrobacter</taxon>
    </lineage>
</organism>
<dbReference type="InterPro" id="IPR016477">
    <property type="entry name" value="Fructo-/Ketosamine-3-kinase"/>
</dbReference>
<dbReference type="AlphaFoldDB" id="A0A9X3NCG0"/>
<dbReference type="GO" id="GO:0016301">
    <property type="term" value="F:kinase activity"/>
    <property type="evidence" value="ECO:0007669"/>
    <property type="project" value="UniProtKB-KW"/>
</dbReference>
<name>A0A9X3NCG0_9ACTN</name>
<accession>A0A9X3NCG0</accession>
<reference evidence="2" key="1">
    <citation type="submission" date="2022-10" db="EMBL/GenBank/DDBJ databases">
        <title>The WGS of Solirubrobacter phytolaccae KCTC 29190.</title>
        <authorList>
            <person name="Jiang Z."/>
        </authorList>
    </citation>
    <scope>NUCLEOTIDE SEQUENCE</scope>
    <source>
        <strain evidence="2">KCTC 29190</strain>
    </source>
</reference>
<feature type="region of interest" description="Disordered" evidence="1">
    <location>
        <begin position="107"/>
        <end position="129"/>
    </location>
</feature>
<dbReference type="InterPro" id="IPR011009">
    <property type="entry name" value="Kinase-like_dom_sf"/>
</dbReference>
<evidence type="ECO:0000256" key="1">
    <source>
        <dbReference type="SAM" id="MobiDB-lite"/>
    </source>
</evidence>
<keyword evidence="2" id="KW-0418">Kinase</keyword>
<evidence type="ECO:0000313" key="2">
    <source>
        <dbReference type="EMBL" id="MDA0184135.1"/>
    </source>
</evidence>
<comment type="caution">
    <text evidence="2">The sequence shown here is derived from an EMBL/GenBank/DDBJ whole genome shotgun (WGS) entry which is preliminary data.</text>
</comment>
<dbReference type="Gene3D" id="3.30.200.20">
    <property type="entry name" value="Phosphorylase Kinase, domain 1"/>
    <property type="match status" value="1"/>
</dbReference>
<protein>
    <submittedName>
        <fullName evidence="2">Fructosamine kinase family protein</fullName>
    </submittedName>
</protein>
<proteinExistence type="predicted"/>
<gene>
    <name evidence="2" type="ORF">OJ997_27750</name>
</gene>
<sequence length="129" mass="13413">MRSAVEQLTGRAVRDLRRVGGGDINEAFKVQFADESFAFVKTRPDVHPGEYAAEAAGLRWLAEPGTLRVPDVLGVSDELLVLDWVDEGRRGDAAAFGAGLAAIHAAGADDWGTPPPATAGEAARGGDGS</sequence>
<dbReference type="Pfam" id="PF03881">
    <property type="entry name" value="Fructosamin_kin"/>
    <property type="match status" value="1"/>
</dbReference>